<dbReference type="Proteomes" id="UP000555756">
    <property type="component" value="Unassembled WGS sequence"/>
</dbReference>
<comment type="caution">
    <text evidence="1">The sequence shown here is derived from an EMBL/GenBank/DDBJ whole genome shotgun (WGS) entry which is preliminary data.</text>
</comment>
<dbReference type="Pfam" id="PF11528">
    <property type="entry name" value="DUF3224"/>
    <property type="match status" value="1"/>
</dbReference>
<sequence>MTSEAIGRFDVEMKPEASFGDGIGRFAVTKRFHGHLEGAATGEMLAVRTGIPGSAGYVLMEQVTGTLHGRSGAFVLQHHGLMDRGRPELTVTVVPDSGTGGLAGISGGMTIDAAANHSYVFTYSLPDPAAP</sequence>
<proteinExistence type="predicted"/>
<keyword evidence="2" id="KW-1185">Reference proteome</keyword>
<dbReference type="SUPFAM" id="SSF159238">
    <property type="entry name" value="SO1590-like"/>
    <property type="match status" value="1"/>
</dbReference>
<reference evidence="1 2" key="1">
    <citation type="submission" date="2020-04" db="EMBL/GenBank/DDBJ databases">
        <title>Description of novel Gluconacetobacter.</title>
        <authorList>
            <person name="Sombolestani A."/>
        </authorList>
    </citation>
    <scope>NUCLEOTIDE SEQUENCE [LARGE SCALE GENOMIC DNA]</scope>
    <source>
        <strain evidence="1 2">LMG 21311</strain>
    </source>
</reference>
<organism evidence="1 2">
    <name type="scientific">Gluconacetobacter azotocaptans</name>
    <dbReference type="NCBI Taxonomy" id="142834"/>
    <lineage>
        <taxon>Bacteria</taxon>
        <taxon>Pseudomonadati</taxon>
        <taxon>Pseudomonadota</taxon>
        <taxon>Alphaproteobacteria</taxon>
        <taxon>Acetobacterales</taxon>
        <taxon>Acetobacteraceae</taxon>
        <taxon>Gluconacetobacter</taxon>
    </lineage>
</organism>
<accession>A0A7W4PHF3</accession>
<dbReference type="InterPro" id="IPR021607">
    <property type="entry name" value="DUF3224"/>
</dbReference>
<dbReference type="EMBL" id="JABEQF010000011">
    <property type="protein sequence ID" value="MBB2191041.1"/>
    <property type="molecule type" value="Genomic_DNA"/>
</dbReference>
<evidence type="ECO:0000313" key="2">
    <source>
        <dbReference type="Proteomes" id="UP000555756"/>
    </source>
</evidence>
<dbReference type="InterPro" id="IPR023159">
    <property type="entry name" value="SO1590-like_sf"/>
</dbReference>
<dbReference type="Gene3D" id="2.40.350.10">
    <property type="entry name" value="SO1590-like"/>
    <property type="match status" value="1"/>
</dbReference>
<name>A0A7W4PHF3_9PROT</name>
<gene>
    <name evidence="1" type="ORF">HLH34_13905</name>
</gene>
<dbReference type="RefSeq" id="WP_183120171.1">
    <property type="nucleotide sequence ID" value="NZ_JABEQF010000011.1"/>
</dbReference>
<dbReference type="AlphaFoldDB" id="A0A7W4PHF3"/>
<evidence type="ECO:0000313" key="1">
    <source>
        <dbReference type="EMBL" id="MBB2191041.1"/>
    </source>
</evidence>
<protein>
    <submittedName>
        <fullName evidence="1">DUF3224 domain-containing protein</fullName>
    </submittedName>
</protein>